<keyword evidence="3" id="KW-1185">Reference proteome</keyword>
<proteinExistence type="predicted"/>
<protein>
    <submittedName>
        <fullName evidence="2">Uncharacterized protein</fullName>
    </submittedName>
</protein>
<sequence length="458" mass="51120">MKISCLRSKQFPDHDICTLYAYLFDILEEKNVSLVYQFHSDWSMMFYDLYCENTDIVVLIMPLHENILATSTYSEIKFAPEIFYTAEGKIEAPSLLDTTLRSALTVTVTAASLIICVGLLLVVGGNRLKERVQTETLFLFALFLARSTPFPRANRRPRVQNVVYLFWALAMFPLSQYFQGELTSMVTVGRPADILDTHQELEAALDAGIAAPCVTRESASLVGIQYWDHPTKLGQKLRTSLIKHQDKLVTADLRSCFDCATRSGSVCYGPRMPPSFLKRIPHRVVAFGENFMTRAFSMPLRKSFPLRDSYRAFLQRLTEQGLLGSPYCKYATVCQHPSRVESPPQTEKPLLELHGFVQFYAVMLAGTPKRSRPSSVNCSWINHGKTEVAYGSEANDVPPVGTAATSLTNAVVPAKRGISDFGVLIHGHSVTALIDTEDYSVISGSFNAKLDEVKTAWS</sequence>
<evidence type="ECO:0000313" key="3">
    <source>
        <dbReference type="Proteomes" id="UP000821866"/>
    </source>
</evidence>
<name>A0A9J6EAZ0_RHIMP</name>
<feature type="transmembrane region" description="Helical" evidence="1">
    <location>
        <begin position="103"/>
        <end position="123"/>
    </location>
</feature>
<dbReference type="EMBL" id="JABSTU010000005">
    <property type="protein sequence ID" value="KAH8031417.1"/>
    <property type="molecule type" value="Genomic_DNA"/>
</dbReference>
<gene>
    <name evidence="2" type="ORF">HPB51_017189</name>
</gene>
<keyword evidence="1" id="KW-0472">Membrane</keyword>
<dbReference type="Proteomes" id="UP000821866">
    <property type="component" value="Chromosome 3"/>
</dbReference>
<accession>A0A9J6EAZ0</accession>
<reference evidence="2" key="2">
    <citation type="submission" date="2021-09" db="EMBL/GenBank/DDBJ databases">
        <authorList>
            <person name="Jia N."/>
            <person name="Wang J."/>
            <person name="Shi W."/>
            <person name="Du L."/>
            <person name="Sun Y."/>
            <person name="Zhan W."/>
            <person name="Jiang J."/>
            <person name="Wang Q."/>
            <person name="Zhang B."/>
            <person name="Ji P."/>
            <person name="Sakyi L.B."/>
            <person name="Cui X."/>
            <person name="Yuan T."/>
            <person name="Jiang B."/>
            <person name="Yang W."/>
            <person name="Lam T.T.-Y."/>
            <person name="Chang Q."/>
            <person name="Ding S."/>
            <person name="Wang X."/>
            <person name="Zhu J."/>
            <person name="Ruan X."/>
            <person name="Zhao L."/>
            <person name="Wei J."/>
            <person name="Que T."/>
            <person name="Du C."/>
            <person name="Cheng J."/>
            <person name="Dai P."/>
            <person name="Han X."/>
            <person name="Huang E."/>
            <person name="Gao Y."/>
            <person name="Liu J."/>
            <person name="Shao H."/>
            <person name="Ye R."/>
            <person name="Li L."/>
            <person name="Wei W."/>
            <person name="Wang X."/>
            <person name="Wang C."/>
            <person name="Huo Q."/>
            <person name="Li W."/>
            <person name="Guo W."/>
            <person name="Chen H."/>
            <person name="Chen S."/>
            <person name="Zhou L."/>
            <person name="Zhou L."/>
            <person name="Ni X."/>
            <person name="Tian J."/>
            <person name="Zhou Y."/>
            <person name="Sheng Y."/>
            <person name="Liu T."/>
            <person name="Pan Y."/>
            <person name="Xia L."/>
            <person name="Li J."/>
            <person name="Zhao F."/>
            <person name="Cao W."/>
        </authorList>
    </citation>
    <scope>NUCLEOTIDE SEQUENCE</scope>
    <source>
        <strain evidence="2">Rmic-2018</strain>
        <tissue evidence="2">Larvae</tissue>
    </source>
</reference>
<feature type="transmembrane region" description="Helical" evidence="1">
    <location>
        <begin position="162"/>
        <end position="178"/>
    </location>
</feature>
<evidence type="ECO:0000256" key="1">
    <source>
        <dbReference type="SAM" id="Phobius"/>
    </source>
</evidence>
<evidence type="ECO:0000313" key="2">
    <source>
        <dbReference type="EMBL" id="KAH8031417.1"/>
    </source>
</evidence>
<keyword evidence="1" id="KW-0812">Transmembrane</keyword>
<keyword evidence="1" id="KW-1133">Transmembrane helix</keyword>
<comment type="caution">
    <text evidence="2">The sequence shown here is derived from an EMBL/GenBank/DDBJ whole genome shotgun (WGS) entry which is preliminary data.</text>
</comment>
<dbReference type="AlphaFoldDB" id="A0A9J6EAZ0"/>
<organism evidence="2 3">
    <name type="scientific">Rhipicephalus microplus</name>
    <name type="common">Cattle tick</name>
    <name type="synonym">Boophilus microplus</name>
    <dbReference type="NCBI Taxonomy" id="6941"/>
    <lineage>
        <taxon>Eukaryota</taxon>
        <taxon>Metazoa</taxon>
        <taxon>Ecdysozoa</taxon>
        <taxon>Arthropoda</taxon>
        <taxon>Chelicerata</taxon>
        <taxon>Arachnida</taxon>
        <taxon>Acari</taxon>
        <taxon>Parasitiformes</taxon>
        <taxon>Ixodida</taxon>
        <taxon>Ixodoidea</taxon>
        <taxon>Ixodidae</taxon>
        <taxon>Rhipicephalinae</taxon>
        <taxon>Rhipicephalus</taxon>
        <taxon>Boophilus</taxon>
    </lineage>
</organism>
<reference evidence="2" key="1">
    <citation type="journal article" date="2020" name="Cell">
        <title>Large-Scale Comparative Analyses of Tick Genomes Elucidate Their Genetic Diversity and Vector Capacities.</title>
        <authorList>
            <consortium name="Tick Genome and Microbiome Consortium (TIGMIC)"/>
            <person name="Jia N."/>
            <person name="Wang J."/>
            <person name="Shi W."/>
            <person name="Du L."/>
            <person name="Sun Y."/>
            <person name="Zhan W."/>
            <person name="Jiang J.F."/>
            <person name="Wang Q."/>
            <person name="Zhang B."/>
            <person name="Ji P."/>
            <person name="Bell-Sakyi L."/>
            <person name="Cui X.M."/>
            <person name="Yuan T.T."/>
            <person name="Jiang B.G."/>
            <person name="Yang W.F."/>
            <person name="Lam T.T."/>
            <person name="Chang Q.C."/>
            <person name="Ding S.J."/>
            <person name="Wang X.J."/>
            <person name="Zhu J.G."/>
            <person name="Ruan X.D."/>
            <person name="Zhao L."/>
            <person name="Wei J.T."/>
            <person name="Ye R.Z."/>
            <person name="Que T.C."/>
            <person name="Du C.H."/>
            <person name="Zhou Y.H."/>
            <person name="Cheng J.X."/>
            <person name="Dai P.F."/>
            <person name="Guo W.B."/>
            <person name="Han X.H."/>
            <person name="Huang E.J."/>
            <person name="Li L.F."/>
            <person name="Wei W."/>
            <person name="Gao Y.C."/>
            <person name="Liu J.Z."/>
            <person name="Shao H.Z."/>
            <person name="Wang X."/>
            <person name="Wang C.C."/>
            <person name="Yang T.C."/>
            <person name="Huo Q.B."/>
            <person name="Li W."/>
            <person name="Chen H.Y."/>
            <person name="Chen S.E."/>
            <person name="Zhou L.G."/>
            <person name="Ni X.B."/>
            <person name="Tian J.H."/>
            <person name="Sheng Y."/>
            <person name="Liu T."/>
            <person name="Pan Y.S."/>
            <person name="Xia L.Y."/>
            <person name="Li J."/>
            <person name="Zhao F."/>
            <person name="Cao W.C."/>
        </authorList>
    </citation>
    <scope>NUCLEOTIDE SEQUENCE</scope>
    <source>
        <strain evidence="2">Rmic-2018</strain>
    </source>
</reference>